<sequence>MVIGAKNVCKLAALLLLVSGCASQPDTANQCGIVSTFSEPDRQANIYRVVVTHLDGKPVISQPNYRLSPGLHTFVVAELIDAPSLKVKLSARTPKELTVNVSHNERYHIGAKFNVDKVYRGNDKGFWQPEVWQQEAYECEYPEPLYLVL</sequence>
<dbReference type="Proteomes" id="UP000887104">
    <property type="component" value="Unassembled WGS sequence"/>
</dbReference>
<keyword evidence="3" id="KW-1185">Reference proteome</keyword>
<keyword evidence="1" id="KW-0732">Signal</keyword>
<reference evidence="2" key="1">
    <citation type="submission" date="2021-05" db="EMBL/GenBank/DDBJ databases">
        <title>Molecular characterization for Shewanella algae harboring chromosomal blaOXA-55-like strains isolated from clinical and environment sample.</title>
        <authorList>
            <person name="Ohama Y."/>
            <person name="Aoki K."/>
            <person name="Harada S."/>
            <person name="Moriya K."/>
            <person name="Ishii Y."/>
            <person name="Tateda K."/>
        </authorList>
    </citation>
    <scope>NUCLEOTIDE SEQUENCE</scope>
    <source>
        <strain evidence="2">JCM 11563</strain>
    </source>
</reference>
<gene>
    <name evidence="2" type="ORF">TUM4438_27110</name>
</gene>
<feature type="chain" id="PRO_5046024156" evidence="1">
    <location>
        <begin position="29"/>
        <end position="149"/>
    </location>
</feature>
<comment type="caution">
    <text evidence="2">The sequence shown here is derived from an EMBL/GenBank/DDBJ whole genome shotgun (WGS) entry which is preliminary data.</text>
</comment>
<protein>
    <submittedName>
        <fullName evidence="2">Uncharacterized protein</fullName>
    </submittedName>
</protein>
<proteinExistence type="predicted"/>
<dbReference type="RefSeq" id="WP_246616181.1">
    <property type="nucleotide sequence ID" value="NZ_BPEY01000049.1"/>
</dbReference>
<dbReference type="EMBL" id="BPEY01000049">
    <property type="protein sequence ID" value="GIU47592.1"/>
    <property type="molecule type" value="Genomic_DNA"/>
</dbReference>
<dbReference type="PROSITE" id="PS51257">
    <property type="entry name" value="PROKAR_LIPOPROTEIN"/>
    <property type="match status" value="1"/>
</dbReference>
<name>A0ABQ4PJB6_9GAMM</name>
<evidence type="ECO:0000313" key="3">
    <source>
        <dbReference type="Proteomes" id="UP000887104"/>
    </source>
</evidence>
<feature type="signal peptide" evidence="1">
    <location>
        <begin position="1"/>
        <end position="28"/>
    </location>
</feature>
<evidence type="ECO:0000256" key="1">
    <source>
        <dbReference type="SAM" id="SignalP"/>
    </source>
</evidence>
<evidence type="ECO:0000313" key="2">
    <source>
        <dbReference type="EMBL" id="GIU47592.1"/>
    </source>
</evidence>
<organism evidence="2 3">
    <name type="scientific">Shewanella sairae</name>
    <dbReference type="NCBI Taxonomy" id="190310"/>
    <lineage>
        <taxon>Bacteria</taxon>
        <taxon>Pseudomonadati</taxon>
        <taxon>Pseudomonadota</taxon>
        <taxon>Gammaproteobacteria</taxon>
        <taxon>Alteromonadales</taxon>
        <taxon>Shewanellaceae</taxon>
        <taxon>Shewanella</taxon>
    </lineage>
</organism>
<accession>A0ABQ4PJB6</accession>